<dbReference type="GO" id="GO:0003700">
    <property type="term" value="F:DNA-binding transcription factor activity"/>
    <property type="evidence" value="ECO:0007669"/>
    <property type="project" value="UniProtKB-UniRule"/>
</dbReference>
<protein>
    <recommendedName>
        <fullName evidence="8">Putative nickel-responsive regulator</fullName>
    </recommendedName>
</protein>
<dbReference type="Proteomes" id="UP000195137">
    <property type="component" value="Unassembled WGS sequence"/>
</dbReference>
<reference evidence="11 12" key="1">
    <citation type="submission" date="2016-12" db="EMBL/GenBank/DDBJ databases">
        <title>Discovery of methanogenic haloarchaea.</title>
        <authorList>
            <person name="Sorokin D.Y."/>
            <person name="Makarova K.S."/>
            <person name="Abbas B."/>
            <person name="Ferrer M."/>
            <person name="Golyshin P.N."/>
        </authorList>
    </citation>
    <scope>NUCLEOTIDE SEQUENCE [LARGE SCALE GENOMIC DNA]</scope>
    <source>
        <strain evidence="11">AMET1</strain>
    </source>
</reference>
<dbReference type="PANTHER" id="PTHR34719:SF2">
    <property type="entry name" value="NICKEL-RESPONSIVE REGULATOR"/>
    <property type="match status" value="1"/>
</dbReference>
<dbReference type="GO" id="GO:0016151">
    <property type="term" value="F:nickel cation binding"/>
    <property type="evidence" value="ECO:0007669"/>
    <property type="project" value="UniProtKB-UniRule"/>
</dbReference>
<feature type="binding site" evidence="8">
    <location>
        <position position="79"/>
    </location>
    <ligand>
        <name>Ni(2+)</name>
        <dbReference type="ChEBI" id="CHEBI:49786"/>
    </ligand>
</feature>
<dbReference type="GO" id="GO:0010045">
    <property type="term" value="P:response to nickel cation"/>
    <property type="evidence" value="ECO:0007669"/>
    <property type="project" value="InterPro"/>
</dbReference>
<dbReference type="InterPro" id="IPR002145">
    <property type="entry name" value="CopG"/>
</dbReference>
<dbReference type="AlphaFoldDB" id="A0A1Y3GC91"/>
<accession>A0A1Y3GC91</accession>
<keyword evidence="4 8" id="KW-0479">Metal-binding</keyword>
<gene>
    <name evidence="11" type="ORF">AMET1_0511</name>
</gene>
<feature type="binding site" evidence="8">
    <location>
        <position position="90"/>
    </location>
    <ligand>
        <name>Ni(2+)</name>
        <dbReference type="ChEBI" id="CHEBI:49786"/>
    </ligand>
</feature>
<keyword evidence="5 8" id="KW-0805">Transcription regulation</keyword>
<dbReference type="NCBIfam" id="NF002169">
    <property type="entry name" value="PRK01002.1"/>
    <property type="match status" value="1"/>
</dbReference>
<dbReference type="InterPro" id="IPR027271">
    <property type="entry name" value="Acetolactate_synth/TF_NikR_C"/>
</dbReference>
<evidence type="ECO:0000259" key="9">
    <source>
        <dbReference type="Pfam" id="PF01402"/>
    </source>
</evidence>
<dbReference type="InterPro" id="IPR050192">
    <property type="entry name" value="CopG/NikR_regulator"/>
</dbReference>
<dbReference type="InterPro" id="IPR013321">
    <property type="entry name" value="Arc_rbn_hlx_hlx"/>
</dbReference>
<evidence type="ECO:0000256" key="7">
    <source>
        <dbReference type="ARBA" id="ARBA00023163"/>
    </source>
</evidence>
<dbReference type="Pfam" id="PF08753">
    <property type="entry name" value="NikR_C"/>
    <property type="match status" value="1"/>
</dbReference>
<dbReference type="NCBIfam" id="NF002815">
    <property type="entry name" value="PRK02967.1"/>
    <property type="match status" value="1"/>
</dbReference>
<sequence>MSDTNRIGVSIDSKLLEKFDEKIEEKMYANRSEAIRDLIRDFLVKDELKYSNEEVIGSLTLVYSHDTRGISDKLNQLQHEDFTNVLSSVHLHLNEENCMEIVAIKGDSNKIKEISDRLISSKGVKHGKLVMTSFKNIE</sequence>
<dbReference type="CDD" id="cd22231">
    <property type="entry name" value="RHH_NikR_HicB-like"/>
    <property type="match status" value="1"/>
</dbReference>
<comment type="cofactor">
    <cofactor evidence="8">
        <name>Ni(2+)</name>
        <dbReference type="ChEBI" id="CHEBI:49786"/>
    </cofactor>
    <text evidence="8">Binds 1 nickel ion per subunit.</text>
</comment>
<evidence type="ECO:0000259" key="10">
    <source>
        <dbReference type="Pfam" id="PF08753"/>
    </source>
</evidence>
<evidence type="ECO:0000313" key="12">
    <source>
        <dbReference type="Proteomes" id="UP000195137"/>
    </source>
</evidence>
<evidence type="ECO:0000256" key="2">
    <source>
        <dbReference type="ARBA" id="ARBA00008478"/>
    </source>
</evidence>
<proteinExistence type="inferred from homology"/>
<keyword evidence="3 8" id="KW-0533">Nickel</keyword>
<dbReference type="SUPFAM" id="SSF55021">
    <property type="entry name" value="ACT-like"/>
    <property type="match status" value="1"/>
</dbReference>
<evidence type="ECO:0000256" key="3">
    <source>
        <dbReference type="ARBA" id="ARBA00022596"/>
    </source>
</evidence>
<dbReference type="PANTHER" id="PTHR34719">
    <property type="entry name" value="NICKEL-RESPONSIVE REGULATOR"/>
    <property type="match status" value="1"/>
</dbReference>
<name>A0A1Y3GC91_9EURY</name>
<keyword evidence="7 8" id="KW-0804">Transcription</keyword>
<dbReference type="InterPro" id="IPR010985">
    <property type="entry name" value="Ribbon_hlx_hlx"/>
</dbReference>
<dbReference type="SUPFAM" id="SSF47598">
    <property type="entry name" value="Ribbon-helix-helix"/>
    <property type="match status" value="1"/>
</dbReference>
<dbReference type="Pfam" id="PF01402">
    <property type="entry name" value="RHH_1"/>
    <property type="match status" value="1"/>
</dbReference>
<comment type="similarity">
    <text evidence="2 8">Belongs to the transcriptional regulatory CopG/NikR family.</text>
</comment>
<keyword evidence="12" id="KW-1185">Reference proteome</keyword>
<keyword evidence="6 8" id="KW-0238">DNA-binding</keyword>
<comment type="caution">
    <text evidence="11">The sequence shown here is derived from an EMBL/GenBank/DDBJ whole genome shotgun (WGS) entry which is preliminary data.</text>
</comment>
<evidence type="ECO:0000256" key="1">
    <source>
        <dbReference type="ARBA" id="ARBA00002339"/>
    </source>
</evidence>
<evidence type="ECO:0000256" key="4">
    <source>
        <dbReference type="ARBA" id="ARBA00022723"/>
    </source>
</evidence>
<evidence type="ECO:0000256" key="8">
    <source>
        <dbReference type="HAMAP-Rule" id="MF_00476"/>
    </source>
</evidence>
<dbReference type="InterPro" id="IPR045865">
    <property type="entry name" value="ACT-like_dom_sf"/>
</dbReference>
<feature type="binding site" evidence="8">
    <location>
        <position position="98"/>
    </location>
    <ligand>
        <name>Ni(2+)</name>
        <dbReference type="ChEBI" id="CHEBI:49786"/>
    </ligand>
</feature>
<comment type="function">
    <text evidence="1 8">Transcriptional regulator.</text>
</comment>
<dbReference type="Gene3D" id="1.10.1220.10">
    <property type="entry name" value="Met repressor-like"/>
    <property type="match status" value="1"/>
</dbReference>
<dbReference type="Gene3D" id="3.30.70.1150">
    <property type="entry name" value="ACT-like. Chain A, domain 2"/>
    <property type="match status" value="1"/>
</dbReference>
<dbReference type="GO" id="GO:0003677">
    <property type="term" value="F:DNA binding"/>
    <property type="evidence" value="ECO:0007669"/>
    <property type="project" value="UniProtKB-KW"/>
</dbReference>
<organism evidence="11 12">
    <name type="scientific">Methanonatronarchaeum thermophilum</name>
    <dbReference type="NCBI Taxonomy" id="1927129"/>
    <lineage>
        <taxon>Archaea</taxon>
        <taxon>Methanobacteriati</taxon>
        <taxon>Methanobacteriota</taxon>
        <taxon>Methanonatronarchaeia</taxon>
        <taxon>Methanonatronarchaeales</taxon>
        <taxon>Methanonatronarchaeaceae</taxon>
        <taxon>Methanonatronarchaeum</taxon>
    </lineage>
</organism>
<evidence type="ECO:0000256" key="5">
    <source>
        <dbReference type="ARBA" id="ARBA00023015"/>
    </source>
</evidence>
<dbReference type="EMBL" id="MRZU01000003">
    <property type="protein sequence ID" value="OUJ18860.1"/>
    <property type="molecule type" value="Genomic_DNA"/>
</dbReference>
<dbReference type="InterPro" id="IPR014864">
    <property type="entry name" value="TF_NikR_Ni-bd_C"/>
</dbReference>
<dbReference type="InterPro" id="IPR022988">
    <property type="entry name" value="Ni_resp_reg_NikR"/>
</dbReference>
<evidence type="ECO:0000313" key="11">
    <source>
        <dbReference type="EMBL" id="OUJ18860.1"/>
    </source>
</evidence>
<feature type="domain" description="Ribbon-helix-helix protein CopG" evidence="9">
    <location>
        <begin position="6"/>
        <end position="45"/>
    </location>
</feature>
<dbReference type="NCBIfam" id="NF003381">
    <property type="entry name" value="PRK04460.1"/>
    <property type="match status" value="1"/>
</dbReference>
<feature type="binding site" evidence="8">
    <location>
        <position position="92"/>
    </location>
    <ligand>
        <name>Ni(2+)</name>
        <dbReference type="ChEBI" id="CHEBI:49786"/>
    </ligand>
</feature>
<dbReference type="OrthoDB" id="25654at2157"/>
<evidence type="ECO:0000256" key="6">
    <source>
        <dbReference type="ARBA" id="ARBA00023125"/>
    </source>
</evidence>
<feature type="domain" description="Transcription factor NikR nickel binding C-terminal" evidence="10">
    <location>
        <begin position="56"/>
        <end position="132"/>
    </location>
</feature>
<dbReference type="HAMAP" id="MF_00476">
    <property type="entry name" value="NikR"/>
    <property type="match status" value="1"/>
</dbReference>